<dbReference type="EMBL" id="JAEKMH010000004">
    <property type="protein sequence ID" value="MBJ3786483.1"/>
    <property type="molecule type" value="Genomic_DNA"/>
</dbReference>
<dbReference type="RefSeq" id="WP_198877668.1">
    <property type="nucleotide sequence ID" value="NZ_JAEKMH010000004.1"/>
</dbReference>
<accession>A0A934MLQ1</accession>
<gene>
    <name evidence="1" type="ORF">JEQ47_17290</name>
</gene>
<comment type="caution">
    <text evidence="1">The sequence shown here is derived from an EMBL/GenBank/DDBJ whole genome shotgun (WGS) entry which is preliminary data.</text>
</comment>
<name>A0A934MLQ1_9HYPH</name>
<dbReference type="AlphaFoldDB" id="A0A934MLQ1"/>
<reference evidence="1" key="1">
    <citation type="submission" date="2020-12" db="EMBL/GenBank/DDBJ databases">
        <title>Devosia sp. MSA67 isolated from Mo River.</title>
        <authorList>
            <person name="Ma F."/>
            <person name="Zi Z."/>
        </authorList>
    </citation>
    <scope>NUCLEOTIDE SEQUENCE</scope>
    <source>
        <strain evidence="1">MSA67</strain>
    </source>
</reference>
<proteinExistence type="predicted"/>
<protein>
    <submittedName>
        <fullName evidence="1">Uncharacterized protein</fullName>
    </submittedName>
</protein>
<evidence type="ECO:0000313" key="2">
    <source>
        <dbReference type="Proteomes" id="UP000602124"/>
    </source>
</evidence>
<organism evidence="1 2">
    <name type="scientific">Devosia sediminis</name>
    <dbReference type="NCBI Taxonomy" id="2798801"/>
    <lineage>
        <taxon>Bacteria</taxon>
        <taxon>Pseudomonadati</taxon>
        <taxon>Pseudomonadota</taxon>
        <taxon>Alphaproteobacteria</taxon>
        <taxon>Hyphomicrobiales</taxon>
        <taxon>Devosiaceae</taxon>
        <taxon>Devosia</taxon>
    </lineage>
</organism>
<sequence>MRYPIWAFFFVLVMPPFAVHALLAGKARIAPDSAIMASYEAPQDVYFSRVTTSR</sequence>
<dbReference type="Proteomes" id="UP000602124">
    <property type="component" value="Unassembled WGS sequence"/>
</dbReference>
<keyword evidence="2" id="KW-1185">Reference proteome</keyword>
<evidence type="ECO:0000313" key="1">
    <source>
        <dbReference type="EMBL" id="MBJ3786483.1"/>
    </source>
</evidence>